<proteinExistence type="predicted"/>
<reference evidence="2 3" key="1">
    <citation type="submission" date="2019-02" db="EMBL/GenBank/DDBJ databases">
        <title>Deep-cultivation of Planctomycetes and their phenomic and genomic characterization uncovers novel biology.</title>
        <authorList>
            <person name="Wiegand S."/>
            <person name="Jogler M."/>
            <person name="Boedeker C."/>
            <person name="Pinto D."/>
            <person name="Vollmers J."/>
            <person name="Rivas-Marin E."/>
            <person name="Kohn T."/>
            <person name="Peeters S.H."/>
            <person name="Heuer A."/>
            <person name="Rast P."/>
            <person name="Oberbeckmann S."/>
            <person name="Bunk B."/>
            <person name="Jeske O."/>
            <person name="Meyerdierks A."/>
            <person name="Storesund J.E."/>
            <person name="Kallscheuer N."/>
            <person name="Luecker S."/>
            <person name="Lage O.M."/>
            <person name="Pohl T."/>
            <person name="Merkel B.J."/>
            <person name="Hornburger P."/>
            <person name="Mueller R.-W."/>
            <person name="Bruemmer F."/>
            <person name="Labrenz M."/>
            <person name="Spormann A.M."/>
            <person name="Op den Camp H."/>
            <person name="Overmann J."/>
            <person name="Amann R."/>
            <person name="Jetten M.S.M."/>
            <person name="Mascher T."/>
            <person name="Medema M.H."/>
            <person name="Devos D.P."/>
            <person name="Kaster A.-K."/>
            <person name="Ovreas L."/>
            <person name="Rohde M."/>
            <person name="Galperin M.Y."/>
            <person name="Jogler C."/>
        </authorList>
    </citation>
    <scope>NUCLEOTIDE SEQUENCE [LARGE SCALE GENOMIC DNA]</scope>
    <source>
        <strain evidence="2 3">Mal4</strain>
    </source>
</reference>
<dbReference type="Proteomes" id="UP000320496">
    <property type="component" value="Chromosome"/>
</dbReference>
<feature type="compositionally biased region" description="Basic residues" evidence="1">
    <location>
        <begin position="198"/>
        <end position="208"/>
    </location>
</feature>
<evidence type="ECO:0000313" key="2">
    <source>
        <dbReference type="EMBL" id="QDU41462.1"/>
    </source>
</evidence>
<keyword evidence="3" id="KW-1185">Reference proteome</keyword>
<accession>A0A517ZG90</accession>
<protein>
    <submittedName>
        <fullName evidence="2">Uncharacterized protein</fullName>
    </submittedName>
</protein>
<dbReference type="EMBL" id="CP036275">
    <property type="protein sequence ID" value="QDU41462.1"/>
    <property type="molecule type" value="Genomic_DNA"/>
</dbReference>
<feature type="region of interest" description="Disordered" evidence="1">
    <location>
        <begin position="91"/>
        <end position="112"/>
    </location>
</feature>
<evidence type="ECO:0000256" key="1">
    <source>
        <dbReference type="SAM" id="MobiDB-lite"/>
    </source>
</evidence>
<dbReference type="AlphaFoldDB" id="A0A517ZG90"/>
<evidence type="ECO:0000313" key="3">
    <source>
        <dbReference type="Proteomes" id="UP000320496"/>
    </source>
</evidence>
<sequence length="208" mass="22350">MLARRLGHVHRMTFALAKPVAHRWARVAPTHDVSGWRSHRKQLVDVSQPATCACCVRTPLQSVGQTFLSARRTCFSASSVASLPAMAGQRQSTCSPGTGEHGTLRVGPVPTGRHHSDILDGWRSHRRQLVHVSQPATCACCVRTPLQSVGQTFLSARRTCFSASSVASLPAMAGQRQSTCSPGTGEHGTLRVGPVPTGRHHRGILGRQ</sequence>
<name>A0A517ZG90_9PLAN</name>
<dbReference type="KEGG" id="mri:Mal4_58300"/>
<organism evidence="2 3">
    <name type="scientific">Maioricimonas rarisocia</name>
    <dbReference type="NCBI Taxonomy" id="2528026"/>
    <lineage>
        <taxon>Bacteria</taxon>
        <taxon>Pseudomonadati</taxon>
        <taxon>Planctomycetota</taxon>
        <taxon>Planctomycetia</taxon>
        <taxon>Planctomycetales</taxon>
        <taxon>Planctomycetaceae</taxon>
        <taxon>Maioricimonas</taxon>
    </lineage>
</organism>
<feature type="region of interest" description="Disordered" evidence="1">
    <location>
        <begin position="177"/>
        <end position="208"/>
    </location>
</feature>
<gene>
    <name evidence="2" type="ORF">Mal4_58300</name>
</gene>